<sequence length="660" mass="72908">MALKRENQSLRAMLSQLTAMPEDLAHETLKKLKFAVDPYAALRAIRPSGPKDARDILPHVHTNLEFELARRHPIAYPQARRFSQLDLMQSPGPRPAKVQRVMGVPRKEASTASERDGLTVDPTDTVREAAAPLDISAEHTQPTPKSGFYVPPMGPIPPPPPPTHRDPRLKELNIGFWTAVPISNEAAADVIALYLETDHAILGLFDADLFVDDLVNCQIRHCSPLLVSALLAFACQAYAAKQPEASRWSQELEAEASTLWLAERDDTLPNIIALAFLIQSCGCNGNGELDVRYIQEAVGMAKRMKLFGCADAYTFADLRRLSEEEARATTQAAWGVFNTLSMTAQFYLPATTAYPPTLPVPGHDQIVDSDSKTEPPQNSRESSASSSAEPAAMSSSRSRKRGRSLRTPETFAAFCSLMVISSQITWVYQHESSPGRSSQAFALAKYSKLLAWADNLSEGMERGEHSPAHVLVCHMWFHGTILYLLRPFIPADKQHGFSEWSPSAGQIPAFFAASVEQLKELVEVYSSYPPATYSIFWHSSLLNLANAVASDPTNPDWKHYFLSCIRGYQGLYSSFTVAEVIAGGLLSMVVRKGAMEMTEALTLLQELRAKKGRKPVGRATGMFVTDLDLAVTDREAARVDRVIEKFEEMTILDEFTQGII</sequence>
<dbReference type="InterPro" id="IPR053187">
    <property type="entry name" value="Notoamide_regulator"/>
</dbReference>
<dbReference type="PANTHER" id="PTHR47256">
    <property type="entry name" value="ZN(II)2CYS6 TRANSCRIPTION FACTOR (EUROFUNG)-RELATED"/>
    <property type="match status" value="1"/>
</dbReference>
<dbReference type="EMBL" id="MPGH01000203">
    <property type="protein sequence ID" value="OLN83691.1"/>
    <property type="molecule type" value="Genomic_DNA"/>
</dbReference>
<feature type="compositionally biased region" description="Low complexity" evidence="1">
    <location>
        <begin position="379"/>
        <end position="396"/>
    </location>
</feature>
<name>A0A1Q8RH67_9PEZI</name>
<dbReference type="PANTHER" id="PTHR47256:SF3">
    <property type="entry name" value="ZN(II)2CYS6 TRANSCRIPTION FACTOR (EUROFUNG)"/>
    <property type="match status" value="1"/>
</dbReference>
<comment type="caution">
    <text evidence="2">The sequence shown here is derived from an EMBL/GenBank/DDBJ whole genome shotgun (WGS) entry which is preliminary data.</text>
</comment>
<organism evidence="2 3">
    <name type="scientific">Colletotrichum chlorophyti</name>
    <dbReference type="NCBI Taxonomy" id="708187"/>
    <lineage>
        <taxon>Eukaryota</taxon>
        <taxon>Fungi</taxon>
        <taxon>Dikarya</taxon>
        <taxon>Ascomycota</taxon>
        <taxon>Pezizomycotina</taxon>
        <taxon>Sordariomycetes</taxon>
        <taxon>Hypocreomycetidae</taxon>
        <taxon>Glomerellales</taxon>
        <taxon>Glomerellaceae</taxon>
        <taxon>Colletotrichum</taxon>
    </lineage>
</organism>
<evidence type="ECO:0000313" key="3">
    <source>
        <dbReference type="Proteomes" id="UP000186583"/>
    </source>
</evidence>
<evidence type="ECO:0000256" key="1">
    <source>
        <dbReference type="SAM" id="MobiDB-lite"/>
    </source>
</evidence>
<dbReference type="Proteomes" id="UP000186583">
    <property type="component" value="Unassembled WGS sequence"/>
</dbReference>
<accession>A0A1Q8RH67</accession>
<dbReference type="AlphaFoldDB" id="A0A1Q8RH67"/>
<dbReference type="OrthoDB" id="10261408at2759"/>
<protein>
    <submittedName>
        <fullName evidence="2">Nitrogen assimilation transcription factor nit-4-like protein 10</fullName>
    </submittedName>
</protein>
<feature type="region of interest" description="Disordered" evidence="1">
    <location>
        <begin position="358"/>
        <end position="404"/>
    </location>
</feature>
<dbReference type="CDD" id="cd12148">
    <property type="entry name" value="fungal_TF_MHR"/>
    <property type="match status" value="1"/>
</dbReference>
<proteinExistence type="predicted"/>
<keyword evidence="3" id="KW-1185">Reference proteome</keyword>
<gene>
    <name evidence="2" type="ORF">CCHL11_09723</name>
</gene>
<dbReference type="STRING" id="708187.A0A1Q8RH67"/>
<evidence type="ECO:0000313" key="2">
    <source>
        <dbReference type="EMBL" id="OLN83691.1"/>
    </source>
</evidence>
<reference evidence="2 3" key="1">
    <citation type="submission" date="2016-11" db="EMBL/GenBank/DDBJ databases">
        <title>Draft Genome Assembly of Colletotrichum chlorophyti a pathogen of herbaceous plants.</title>
        <authorList>
            <person name="Gan P."/>
            <person name="Narusaka M."/>
            <person name="Tsushima A."/>
            <person name="Narusaka Y."/>
            <person name="Takano Y."/>
            <person name="Shirasu K."/>
        </authorList>
    </citation>
    <scope>NUCLEOTIDE SEQUENCE [LARGE SCALE GENOMIC DNA]</scope>
    <source>
        <strain evidence="2 3">NTL11</strain>
    </source>
</reference>